<dbReference type="CDD" id="cd07037">
    <property type="entry name" value="TPP_PYR_MenD"/>
    <property type="match status" value="1"/>
</dbReference>
<dbReference type="InterPro" id="IPR029061">
    <property type="entry name" value="THDP-binding"/>
</dbReference>
<keyword evidence="3" id="KW-0460">Magnesium</keyword>
<name>A0A0R1M755_9LACO</name>
<evidence type="ECO:0000259" key="6">
    <source>
        <dbReference type="Pfam" id="PF02776"/>
    </source>
</evidence>
<feature type="domain" description="Thiamine pyrophosphate enzyme N-terminal TPP-binding" evidence="6">
    <location>
        <begin position="3"/>
        <end position="85"/>
    </location>
</feature>
<sequence>MEKDPFFKCYSVVDERSAGYFALGIAQQTNEPVVISCTSSTAATNYWPPVAEAFYQNIPILVMTSDRDPEMLGQWEDQMIDQVGMFDRHVKKSFNLPIIHEHDDELYCQRLVNDALLELTHRGTGPVHINIPMKSYNNSFNVKTLPDVVKYDRVTIEKSDILWEKKLSQLKNAKKIAVVCGQRSFVSDDLKKQISSFFKHYNSAIIVDYMSNLDFEEGINTVVCMDDRYVTTKKAQELLPDIVISYGGQIFSGVKDQFRKFPYKFEHWLVQEDGKVVDAFKSFTTVFECSPEYFFTKANKYAEDAENDKEYYNQWKNYAGSVIYPEFPWSHVYAIKQVVEKIPEDSILHLSINDAIRITNFFKLNQHIKTYANIGTHGIDGPLSTFLGQAVATDDPAFLVVGDLAFFYDMNAMRLRHIKNNVHVLLINNHGGSEFYFNGMYKDKYSDLHTTARHQTKAEGWVKENNFIYLSAHDKESLNSAVKEFMRTDLDQPVFLEVFTEMSTDAKTIYDFFDLSRPRDLKSETIRKSKELIKKTIGQDKALKIAKNLGIKK</sequence>
<evidence type="ECO:0000256" key="1">
    <source>
        <dbReference type="ARBA" id="ARBA00022679"/>
    </source>
</evidence>
<organism evidence="7 8">
    <name type="scientific">Lactobacillus equicursoris DSM 19284 = JCM 14600 = CIP 110162</name>
    <dbReference type="NCBI Taxonomy" id="1293597"/>
    <lineage>
        <taxon>Bacteria</taxon>
        <taxon>Bacillati</taxon>
        <taxon>Bacillota</taxon>
        <taxon>Bacilli</taxon>
        <taxon>Lactobacillales</taxon>
        <taxon>Lactobacillaceae</taxon>
        <taxon>Lactobacillus</taxon>
    </lineage>
</organism>
<dbReference type="PANTHER" id="PTHR42916">
    <property type="entry name" value="2-SUCCINYL-5-ENOLPYRUVYL-6-HYDROXY-3-CYCLOHEXENE-1-CARBOXYLATE SYNTHASE"/>
    <property type="match status" value="1"/>
</dbReference>
<dbReference type="Gene3D" id="3.40.50.970">
    <property type="match status" value="2"/>
</dbReference>
<dbReference type="STRING" id="1293597.FC20_GL001482"/>
<dbReference type="SUPFAM" id="SSF52518">
    <property type="entry name" value="Thiamin diphosphate-binding fold (THDP-binding)"/>
    <property type="match status" value="2"/>
</dbReference>
<dbReference type="GO" id="GO:0030976">
    <property type="term" value="F:thiamine pyrophosphate binding"/>
    <property type="evidence" value="ECO:0007669"/>
    <property type="project" value="InterPro"/>
</dbReference>
<dbReference type="InterPro" id="IPR012001">
    <property type="entry name" value="Thiamin_PyroP_enz_TPP-bd_dom"/>
</dbReference>
<dbReference type="PANTHER" id="PTHR42916:SF1">
    <property type="entry name" value="PROTEIN PHYLLO, CHLOROPLASTIC"/>
    <property type="match status" value="1"/>
</dbReference>
<dbReference type="PIRSF" id="PIRSF004983">
    <property type="entry name" value="MenD"/>
    <property type="match status" value="1"/>
</dbReference>
<protein>
    <submittedName>
        <fullName evidence="7">Synthase</fullName>
    </submittedName>
</protein>
<keyword evidence="2" id="KW-0479">Metal-binding</keyword>
<gene>
    <name evidence="7" type="ORF">FC20_GL001482</name>
</gene>
<dbReference type="EMBL" id="AZDU01000054">
    <property type="protein sequence ID" value="KRL00203.1"/>
    <property type="molecule type" value="Genomic_DNA"/>
</dbReference>
<proteinExistence type="predicted"/>
<evidence type="ECO:0000256" key="4">
    <source>
        <dbReference type="ARBA" id="ARBA00023052"/>
    </source>
</evidence>
<keyword evidence="5" id="KW-0464">Manganese</keyword>
<dbReference type="PATRIC" id="fig|1293597.4.peg.1580"/>
<dbReference type="eggNOG" id="COG1165">
    <property type="taxonomic scope" value="Bacteria"/>
</dbReference>
<dbReference type="InterPro" id="IPR004433">
    <property type="entry name" value="MenaQ_synth_MenD"/>
</dbReference>
<dbReference type="GO" id="GO:0009234">
    <property type="term" value="P:menaquinone biosynthetic process"/>
    <property type="evidence" value="ECO:0007669"/>
    <property type="project" value="InterPro"/>
</dbReference>
<dbReference type="Pfam" id="PF02776">
    <property type="entry name" value="TPP_enzyme_N"/>
    <property type="match status" value="1"/>
</dbReference>
<accession>A0A0R1M755</accession>
<comment type="caution">
    <text evidence="7">The sequence shown here is derived from an EMBL/GenBank/DDBJ whole genome shotgun (WGS) entry which is preliminary data.</text>
</comment>
<dbReference type="AlphaFoldDB" id="A0A0R1M755"/>
<dbReference type="GO" id="GO:0046872">
    <property type="term" value="F:metal ion binding"/>
    <property type="evidence" value="ECO:0007669"/>
    <property type="project" value="UniProtKB-KW"/>
</dbReference>
<evidence type="ECO:0000256" key="5">
    <source>
        <dbReference type="ARBA" id="ARBA00023211"/>
    </source>
</evidence>
<keyword evidence="4" id="KW-0786">Thiamine pyrophosphate</keyword>
<dbReference type="GO" id="GO:0070204">
    <property type="term" value="F:2-succinyl-5-enolpyruvyl-6-hydroxy-3-cyclohexene-1-carboxylic-acid synthase activity"/>
    <property type="evidence" value="ECO:0007669"/>
    <property type="project" value="InterPro"/>
</dbReference>
<keyword evidence="1" id="KW-0808">Transferase</keyword>
<dbReference type="Proteomes" id="UP000051074">
    <property type="component" value="Unassembled WGS sequence"/>
</dbReference>
<dbReference type="Gene3D" id="3.40.50.1220">
    <property type="entry name" value="TPP-binding domain"/>
    <property type="match status" value="1"/>
</dbReference>
<evidence type="ECO:0000313" key="8">
    <source>
        <dbReference type="Proteomes" id="UP000051074"/>
    </source>
</evidence>
<evidence type="ECO:0000256" key="2">
    <source>
        <dbReference type="ARBA" id="ARBA00022723"/>
    </source>
</evidence>
<reference evidence="7 8" key="1">
    <citation type="journal article" date="2015" name="Genome Announc.">
        <title>Expanding the biotechnology potential of lactobacilli through comparative genomics of 213 strains and associated genera.</title>
        <authorList>
            <person name="Sun Z."/>
            <person name="Harris H.M."/>
            <person name="McCann A."/>
            <person name="Guo C."/>
            <person name="Argimon S."/>
            <person name="Zhang W."/>
            <person name="Yang X."/>
            <person name="Jeffery I.B."/>
            <person name="Cooney J.C."/>
            <person name="Kagawa T.F."/>
            <person name="Liu W."/>
            <person name="Song Y."/>
            <person name="Salvetti E."/>
            <person name="Wrobel A."/>
            <person name="Rasinkangas P."/>
            <person name="Parkhill J."/>
            <person name="Rea M.C."/>
            <person name="O'Sullivan O."/>
            <person name="Ritari J."/>
            <person name="Douillard F.P."/>
            <person name="Paul Ross R."/>
            <person name="Yang R."/>
            <person name="Briner A.E."/>
            <person name="Felis G.E."/>
            <person name="de Vos W.M."/>
            <person name="Barrangou R."/>
            <person name="Klaenhammer T.R."/>
            <person name="Caufield P.W."/>
            <person name="Cui Y."/>
            <person name="Zhang H."/>
            <person name="O'Toole P.W."/>
        </authorList>
    </citation>
    <scope>NUCLEOTIDE SEQUENCE [LARGE SCALE GENOMIC DNA]</scope>
    <source>
        <strain evidence="7 8">DSM 19284</strain>
    </source>
</reference>
<keyword evidence="8" id="KW-1185">Reference proteome</keyword>
<evidence type="ECO:0000313" key="7">
    <source>
        <dbReference type="EMBL" id="KRL00203.1"/>
    </source>
</evidence>
<dbReference type="NCBIfam" id="TIGR00173">
    <property type="entry name" value="menD"/>
    <property type="match status" value="1"/>
</dbReference>
<evidence type="ECO:0000256" key="3">
    <source>
        <dbReference type="ARBA" id="ARBA00022842"/>
    </source>
</evidence>